<gene>
    <name evidence="2" type="ORF">CLV98_107102</name>
</gene>
<keyword evidence="1" id="KW-0812">Transmembrane</keyword>
<dbReference type="EMBL" id="QGDT01000007">
    <property type="protein sequence ID" value="PWJ57395.1"/>
    <property type="molecule type" value="Genomic_DNA"/>
</dbReference>
<evidence type="ECO:0008006" key="4">
    <source>
        <dbReference type="Google" id="ProtNLM"/>
    </source>
</evidence>
<dbReference type="Proteomes" id="UP000245880">
    <property type="component" value="Unassembled WGS sequence"/>
</dbReference>
<dbReference type="AlphaFoldDB" id="A0A316AI23"/>
<proteinExistence type="predicted"/>
<evidence type="ECO:0000313" key="2">
    <source>
        <dbReference type="EMBL" id="PWJ57395.1"/>
    </source>
</evidence>
<name>A0A316AI23_9BACT</name>
<evidence type="ECO:0000256" key="1">
    <source>
        <dbReference type="SAM" id="Phobius"/>
    </source>
</evidence>
<dbReference type="RefSeq" id="WP_109675090.1">
    <property type="nucleotide sequence ID" value="NZ_QGDT01000007.1"/>
</dbReference>
<dbReference type="OrthoDB" id="9152336at2"/>
<keyword evidence="3" id="KW-1185">Reference proteome</keyword>
<protein>
    <recommendedName>
        <fullName evidence="4">Basic secretory peptidase family protein</fullName>
    </recommendedName>
</protein>
<keyword evidence="1" id="KW-1133">Transmembrane helix</keyword>
<sequence>MKSTKLPVSSDWLIVGFVFIYSMIPMSGYGQDAEGCFLSDELISLGSVSATSGNLEIDFVAGQEVQRLRSMFGVNPQFYFFREIESPNAFATSEVNDESFPDGTVLFGLRLHNREMPKSMGGTTIPMIMAHEFGHILSFKMDLSFDGKYQELWADYCAGAYMFYRQFWKSTDVSATLKTFFEIGDYAFNSPSHHGTPQERYDSVWRGFSDAKGFHYRGISITLPDLVTSGSSYIEGLR</sequence>
<organism evidence="2 3">
    <name type="scientific">Dyadobacter jejuensis</name>
    <dbReference type="NCBI Taxonomy" id="1082580"/>
    <lineage>
        <taxon>Bacteria</taxon>
        <taxon>Pseudomonadati</taxon>
        <taxon>Bacteroidota</taxon>
        <taxon>Cytophagia</taxon>
        <taxon>Cytophagales</taxon>
        <taxon>Spirosomataceae</taxon>
        <taxon>Dyadobacter</taxon>
    </lineage>
</organism>
<feature type="transmembrane region" description="Helical" evidence="1">
    <location>
        <begin position="12"/>
        <end position="30"/>
    </location>
</feature>
<evidence type="ECO:0000313" key="3">
    <source>
        <dbReference type="Proteomes" id="UP000245880"/>
    </source>
</evidence>
<comment type="caution">
    <text evidence="2">The sequence shown here is derived from an EMBL/GenBank/DDBJ whole genome shotgun (WGS) entry which is preliminary data.</text>
</comment>
<keyword evidence="1" id="KW-0472">Membrane</keyword>
<reference evidence="2 3" key="1">
    <citation type="submission" date="2018-03" db="EMBL/GenBank/DDBJ databases">
        <title>Genomic Encyclopedia of Archaeal and Bacterial Type Strains, Phase II (KMG-II): from individual species to whole genera.</title>
        <authorList>
            <person name="Goeker M."/>
        </authorList>
    </citation>
    <scope>NUCLEOTIDE SEQUENCE [LARGE SCALE GENOMIC DNA]</scope>
    <source>
        <strain evidence="2 3">DSM 100346</strain>
    </source>
</reference>
<accession>A0A316AI23</accession>